<evidence type="ECO:0000313" key="2">
    <source>
        <dbReference type="EMBL" id="KAF2606079.1"/>
    </source>
</evidence>
<dbReference type="EMBL" id="QGKW02000276">
    <property type="protein sequence ID" value="KAF2606079.1"/>
    <property type="molecule type" value="Genomic_DNA"/>
</dbReference>
<gene>
    <name evidence="2" type="ORF">F2Q68_00045693</name>
</gene>
<comment type="caution">
    <text evidence="2">The sequence shown here is derived from an EMBL/GenBank/DDBJ whole genome shotgun (WGS) entry which is preliminary data.</text>
</comment>
<name>A0A8S9LJ11_BRACR</name>
<evidence type="ECO:0000256" key="1">
    <source>
        <dbReference type="SAM" id="MobiDB-lite"/>
    </source>
</evidence>
<feature type="region of interest" description="Disordered" evidence="1">
    <location>
        <begin position="31"/>
        <end position="52"/>
    </location>
</feature>
<feature type="region of interest" description="Disordered" evidence="1">
    <location>
        <begin position="627"/>
        <end position="654"/>
    </location>
</feature>
<organism evidence="2 3">
    <name type="scientific">Brassica cretica</name>
    <name type="common">Mustard</name>
    <dbReference type="NCBI Taxonomy" id="69181"/>
    <lineage>
        <taxon>Eukaryota</taxon>
        <taxon>Viridiplantae</taxon>
        <taxon>Streptophyta</taxon>
        <taxon>Embryophyta</taxon>
        <taxon>Tracheophyta</taxon>
        <taxon>Spermatophyta</taxon>
        <taxon>Magnoliopsida</taxon>
        <taxon>eudicotyledons</taxon>
        <taxon>Gunneridae</taxon>
        <taxon>Pentapetalae</taxon>
        <taxon>rosids</taxon>
        <taxon>malvids</taxon>
        <taxon>Brassicales</taxon>
        <taxon>Brassicaceae</taxon>
        <taxon>Brassiceae</taxon>
        <taxon>Brassica</taxon>
    </lineage>
</organism>
<protein>
    <submittedName>
        <fullName evidence="2">Uncharacterized protein</fullName>
    </submittedName>
</protein>
<evidence type="ECO:0000313" key="3">
    <source>
        <dbReference type="Proteomes" id="UP000712281"/>
    </source>
</evidence>
<feature type="compositionally biased region" description="Polar residues" evidence="1">
    <location>
        <begin position="644"/>
        <end position="653"/>
    </location>
</feature>
<dbReference type="AlphaFoldDB" id="A0A8S9LJ11"/>
<accession>A0A8S9LJ11</accession>
<reference evidence="2" key="1">
    <citation type="submission" date="2019-12" db="EMBL/GenBank/DDBJ databases">
        <title>Genome sequencing and annotation of Brassica cretica.</title>
        <authorList>
            <person name="Studholme D.J."/>
            <person name="Sarris P.F."/>
        </authorList>
    </citation>
    <scope>NUCLEOTIDE SEQUENCE</scope>
    <source>
        <strain evidence="2">PFS-001/15</strain>
        <tissue evidence="2">Leaf</tissue>
    </source>
</reference>
<dbReference type="Proteomes" id="UP000712281">
    <property type="component" value="Unassembled WGS sequence"/>
</dbReference>
<sequence>MVVQERMSRSSNLEWFEKPLIEVAGRRRITSDHDRSIRESSMVKKRDKAKKKKKKRWKIPLVGIENGLGKGLELEGNGYNYVDCEEPWFTFVDSNRCDKHQRERGEQMEAVMNSYACHMLDKMFLRGNKVKMKIKKRILGVCDSEKRVNMKRMKSGNGQLIYVHQMLNRKWLLGFKKKKTRKMRVEIDEKSIEDTHGLMKAGLVRGDKGVKRQLVTGKKLKFKYKCHNRNKKSRDVLLGNHKSFSGNPNLEQALSRKIDGDKISYLRSDRRHQLYGIVRSCVKLLFVDKRKTTKPNSPELEFKHELEFAHLIRRLGRILKKLEEWSKQMLKQEQNKQRKRLKLQGLAMLIETMREKTKTTHQHLGCGKFLLLATTIWATVLLGWKKQRVKKQYCLWKGTRFRGELMKGSKAKKDYRKVSQGKSNSLYFLLHTKRGFTIQSSWRMKGYKLVKCFCVLVDELLDGNGGGRQRYDEALLQKLELTTLIGEDTKVRLVRDKILKLLHKYLGKRAKSTVEYGIKFSLGSIELKKLLMEWEKHKAGEKYKKKHTARNKVSFSEKYVVNLVNLMRKQFLTSGKRAKFRQKVMSNGLGCLEMLSPPRMTGKKASSKSLCGFVFLLHILENQIMESASPPGDAEHNGPKAVHGNSNKRSSGHNWCKLKQQGQHKILLSRKRVKLRREPGTEKLCVKRDKCVELFFESLSSTGQKKNTERVCQEKLIEPLYLEMNIEYEMTEKQKLETWSKEFSREKGDLQVE</sequence>
<proteinExistence type="predicted"/>
<feature type="compositionally biased region" description="Basic and acidic residues" evidence="1">
    <location>
        <begin position="31"/>
        <end position="44"/>
    </location>
</feature>